<evidence type="ECO:0000256" key="1">
    <source>
        <dbReference type="SAM" id="Phobius"/>
    </source>
</evidence>
<sequence length="174" mass="18619">MSASGFEATLAAIFTDCEQAVSERLAKEKAKAENLQALGARRFAYTVAEAIEEEVGPAVAAALASYDGAINRPILPNERWEVALKSRIGHAVDAGMRLGSGGHENAPWKPLLAEEAPALKARLLAIADAHFRQLGKARRRGGPRRGWLPEPALRSALFVVGLVVGALVVQLLHR</sequence>
<keyword evidence="1" id="KW-1133">Transmembrane helix</keyword>
<dbReference type="OrthoDB" id="9886066at2"/>
<feature type="transmembrane region" description="Helical" evidence="1">
    <location>
        <begin position="152"/>
        <end position="172"/>
    </location>
</feature>
<evidence type="ECO:0000313" key="3">
    <source>
        <dbReference type="Proteomes" id="UP000249842"/>
    </source>
</evidence>
<keyword evidence="3" id="KW-1185">Reference proteome</keyword>
<keyword evidence="1" id="KW-0812">Transmembrane</keyword>
<protein>
    <submittedName>
        <fullName evidence="2">Uncharacterized protein</fullName>
    </submittedName>
</protein>
<dbReference type="EMBL" id="QFYP01000001">
    <property type="protein sequence ID" value="RAK60155.1"/>
    <property type="molecule type" value="Genomic_DNA"/>
</dbReference>
<gene>
    <name evidence="2" type="ORF">DJ021_10245</name>
</gene>
<proteinExistence type="predicted"/>
<dbReference type="RefSeq" id="WP_111457448.1">
    <property type="nucleotide sequence ID" value="NZ_QFYP01000001.1"/>
</dbReference>
<dbReference type="Proteomes" id="UP000249842">
    <property type="component" value="Unassembled WGS sequence"/>
</dbReference>
<reference evidence="3" key="1">
    <citation type="submission" date="2018-05" db="EMBL/GenBank/DDBJ databases">
        <authorList>
            <person name="Li X."/>
        </authorList>
    </citation>
    <scope>NUCLEOTIDE SEQUENCE [LARGE SCALE GENOMIC DNA]</scope>
    <source>
        <strain evidence="3">HKS-05</strain>
    </source>
</reference>
<organism evidence="2 3">
    <name type="scientific">Phenylobacterium hankyongense</name>
    <dbReference type="NCBI Taxonomy" id="1813876"/>
    <lineage>
        <taxon>Bacteria</taxon>
        <taxon>Pseudomonadati</taxon>
        <taxon>Pseudomonadota</taxon>
        <taxon>Alphaproteobacteria</taxon>
        <taxon>Caulobacterales</taxon>
        <taxon>Caulobacteraceae</taxon>
        <taxon>Phenylobacterium</taxon>
    </lineage>
</organism>
<dbReference type="AlphaFoldDB" id="A0A328B0R2"/>
<accession>A0A328B0R2</accession>
<comment type="caution">
    <text evidence="2">The sequence shown here is derived from an EMBL/GenBank/DDBJ whole genome shotgun (WGS) entry which is preliminary data.</text>
</comment>
<evidence type="ECO:0000313" key="2">
    <source>
        <dbReference type="EMBL" id="RAK60155.1"/>
    </source>
</evidence>
<name>A0A328B0R2_9CAUL</name>
<keyword evidence="1" id="KW-0472">Membrane</keyword>